<evidence type="ECO:0000256" key="5">
    <source>
        <dbReference type="ARBA" id="ARBA00023136"/>
    </source>
</evidence>
<keyword evidence="5 7" id="KW-0472">Membrane</keyword>
<evidence type="ECO:0000256" key="6">
    <source>
        <dbReference type="SAM" id="MobiDB-lite"/>
    </source>
</evidence>
<feature type="transmembrane region" description="Helical" evidence="7">
    <location>
        <begin position="257"/>
        <end position="281"/>
    </location>
</feature>
<evidence type="ECO:0000256" key="4">
    <source>
        <dbReference type="ARBA" id="ARBA00022989"/>
    </source>
</evidence>
<dbReference type="Proteomes" id="UP001589643">
    <property type="component" value="Unassembled WGS sequence"/>
</dbReference>
<dbReference type="InterPro" id="IPR003838">
    <property type="entry name" value="ABC3_permease_C"/>
</dbReference>
<feature type="region of interest" description="Disordered" evidence="6">
    <location>
        <begin position="1"/>
        <end position="23"/>
    </location>
</feature>
<evidence type="ECO:0000313" key="10">
    <source>
        <dbReference type="Proteomes" id="UP001589643"/>
    </source>
</evidence>
<feature type="transmembrane region" description="Helical" evidence="7">
    <location>
        <begin position="143"/>
        <end position="168"/>
    </location>
</feature>
<feature type="transmembrane region" description="Helical" evidence="7">
    <location>
        <begin position="82"/>
        <end position="108"/>
    </location>
</feature>
<reference evidence="9 10" key="1">
    <citation type="submission" date="2024-08" db="EMBL/GenBank/DDBJ databases">
        <title>Heavy metals resistant antinobacteria isolated from wastewater.</title>
        <authorList>
            <person name="Roman Ponce B."/>
            <person name="Blanco Mercado M.A."/>
            <person name="Avila Aldana I.N."/>
            <person name="Morales Arrieta S."/>
        </authorList>
    </citation>
    <scope>NUCLEOTIDE SEQUENCE [LARGE SCALE GENOMIC DNA]</scope>
    <source>
        <strain evidence="10">sma-1</strain>
    </source>
</reference>
<evidence type="ECO:0000259" key="8">
    <source>
        <dbReference type="Pfam" id="PF02687"/>
    </source>
</evidence>
<dbReference type="EMBL" id="JBHLHV010000001">
    <property type="protein sequence ID" value="MFB8892096.1"/>
    <property type="molecule type" value="Genomic_DNA"/>
</dbReference>
<evidence type="ECO:0000256" key="7">
    <source>
        <dbReference type="SAM" id="Phobius"/>
    </source>
</evidence>
<comment type="caution">
    <text evidence="9">The sequence shown here is derived from an EMBL/GenBank/DDBJ whole genome shotgun (WGS) entry which is preliminary data.</text>
</comment>
<keyword evidence="4 7" id="KW-1133">Transmembrane helix</keyword>
<protein>
    <submittedName>
        <fullName evidence="9">FtsX-like permease family protein</fullName>
    </submittedName>
</protein>
<accession>A0ABV5EQ58</accession>
<feature type="transmembrane region" description="Helical" evidence="7">
    <location>
        <begin position="438"/>
        <end position="457"/>
    </location>
</feature>
<feature type="transmembrane region" description="Helical" evidence="7">
    <location>
        <begin position="224"/>
        <end position="245"/>
    </location>
</feature>
<dbReference type="Pfam" id="PF02687">
    <property type="entry name" value="FtsX"/>
    <property type="match status" value="1"/>
</dbReference>
<keyword evidence="2" id="KW-1003">Cell membrane</keyword>
<evidence type="ECO:0000256" key="2">
    <source>
        <dbReference type="ARBA" id="ARBA00022475"/>
    </source>
</evidence>
<feature type="transmembrane region" description="Helical" evidence="7">
    <location>
        <begin position="46"/>
        <end position="67"/>
    </location>
</feature>
<dbReference type="RefSeq" id="WP_114589116.1">
    <property type="nucleotide sequence ID" value="NZ_CP141117.1"/>
</dbReference>
<proteinExistence type="predicted"/>
<gene>
    <name evidence="9" type="ORF">AB7P39_04470</name>
</gene>
<keyword evidence="3 7" id="KW-0812">Transmembrane</keyword>
<sequence>MSVVVATGSLPQPPTPLARATETPGSVRRVAALTVLLSRPARQGSAAIVLPLVAFAVTTMLMLIVAGGTRMFLTDPRTGQMAFLYGVLSVLALILLAVPTATLGAAAARLSSRRRNDRLSTLRLLGATNTEVGAMAVGEASAVAFAGALVGAAAYGIALPLVGLLPFFGGPVGAAAVWAGWPIVLAVILGVGLIATVSAAASLRRVRLTPLGVRRRTEAPPRRTRTLVISGIAIVAVGTIVAQFSSVSAVLAPAASIALLLALFAGALALVNLIGTPIVAARGRSMARRARTAAQLIAGRELAAHAPTAWRRVSSIAMISFIAVVGGSGIALTEIAGDEPGMTLFADIRTGVLVTLGAGFVLLAASVGVSQAASVLDDRELIVGLDRLGMEPAELARARRITVMLPLRWAAAGGAVVGVALALPVVGISLVVAPLTMAVIAATFVAGFGAVALALLASRPLVTAIRRGPAG</sequence>
<evidence type="ECO:0000313" key="9">
    <source>
        <dbReference type="EMBL" id="MFB8892096.1"/>
    </source>
</evidence>
<feature type="domain" description="ABC3 transporter permease C-terminal" evidence="8">
    <location>
        <begin position="95"/>
        <end position="210"/>
    </location>
</feature>
<comment type="subcellular location">
    <subcellularLocation>
        <location evidence="1">Cell membrane</location>
        <topology evidence="1">Multi-pass membrane protein</topology>
    </subcellularLocation>
</comment>
<feature type="transmembrane region" description="Helical" evidence="7">
    <location>
        <begin position="348"/>
        <end position="369"/>
    </location>
</feature>
<name>A0ABV5EQ58_9MICO</name>
<keyword evidence="10" id="KW-1185">Reference proteome</keyword>
<organism evidence="9 10">
    <name type="scientific">Microbacterium plantarum</name>
    <dbReference type="NCBI Taxonomy" id="1816425"/>
    <lineage>
        <taxon>Bacteria</taxon>
        <taxon>Bacillati</taxon>
        <taxon>Actinomycetota</taxon>
        <taxon>Actinomycetes</taxon>
        <taxon>Micrococcales</taxon>
        <taxon>Microbacteriaceae</taxon>
        <taxon>Microbacterium</taxon>
    </lineage>
</organism>
<evidence type="ECO:0000256" key="3">
    <source>
        <dbReference type="ARBA" id="ARBA00022692"/>
    </source>
</evidence>
<feature type="transmembrane region" description="Helical" evidence="7">
    <location>
        <begin position="180"/>
        <end position="203"/>
    </location>
</feature>
<evidence type="ECO:0000256" key="1">
    <source>
        <dbReference type="ARBA" id="ARBA00004651"/>
    </source>
</evidence>
<feature type="transmembrane region" description="Helical" evidence="7">
    <location>
        <begin position="316"/>
        <end position="336"/>
    </location>
</feature>
<feature type="transmembrane region" description="Helical" evidence="7">
    <location>
        <begin position="409"/>
        <end position="432"/>
    </location>
</feature>